<dbReference type="InterPro" id="IPR017508">
    <property type="entry name" value="HipA_N1"/>
</dbReference>
<dbReference type="RefSeq" id="WP_123618267.1">
    <property type="nucleotide sequence ID" value="NZ_CP039396.1"/>
</dbReference>
<evidence type="ECO:0000313" key="3">
    <source>
        <dbReference type="Proteomes" id="UP000297149"/>
    </source>
</evidence>
<organism evidence="2 3">
    <name type="scientific">Duncaniella dubosii</name>
    <dbReference type="NCBI Taxonomy" id="2518971"/>
    <lineage>
        <taxon>Bacteria</taxon>
        <taxon>Pseudomonadati</taxon>
        <taxon>Bacteroidota</taxon>
        <taxon>Bacteroidia</taxon>
        <taxon>Bacteroidales</taxon>
        <taxon>Muribaculaceae</taxon>
        <taxon>Duncaniella</taxon>
    </lineage>
</organism>
<gene>
    <name evidence="2" type="ORF">E7747_01305</name>
</gene>
<dbReference type="AlphaFoldDB" id="A0A4P7VZZ8"/>
<accession>A0A4P7VZZ8</accession>
<dbReference type="Proteomes" id="UP000297149">
    <property type="component" value="Chromosome"/>
</dbReference>
<dbReference type="NCBIfam" id="TIGR03071">
    <property type="entry name" value="couple_hipA"/>
    <property type="match status" value="1"/>
</dbReference>
<dbReference type="GO" id="GO:0016301">
    <property type="term" value="F:kinase activity"/>
    <property type="evidence" value="ECO:0007669"/>
    <property type="project" value="UniProtKB-KW"/>
</dbReference>
<protein>
    <submittedName>
        <fullName evidence="2">Phosphatidylinositol kinase</fullName>
    </submittedName>
</protein>
<keyword evidence="3" id="KW-1185">Reference proteome</keyword>
<name>A0A4P7VZZ8_9BACT</name>
<dbReference type="Pfam" id="PF13657">
    <property type="entry name" value="Couple_hipA"/>
    <property type="match status" value="1"/>
</dbReference>
<evidence type="ECO:0000259" key="1">
    <source>
        <dbReference type="Pfam" id="PF13657"/>
    </source>
</evidence>
<evidence type="ECO:0000313" key="2">
    <source>
        <dbReference type="EMBL" id="QCD41057.1"/>
    </source>
</evidence>
<sequence length="109" mass="12465">MRELAVYYNDTEAGILTEKYPGADYTFQYKEDYINSALPPISATLPKQSTAFNSEHLFPFFSNMVPEGANRRVICRSLRIDENDFFGILEAMADKDFIGAVNIRRINND</sequence>
<dbReference type="EMBL" id="CP039396">
    <property type="protein sequence ID" value="QCD41057.1"/>
    <property type="molecule type" value="Genomic_DNA"/>
</dbReference>
<keyword evidence="2" id="KW-0418">Kinase</keyword>
<keyword evidence="2" id="KW-0808">Transferase</keyword>
<reference evidence="3" key="1">
    <citation type="submission" date="2019-02" db="EMBL/GenBank/DDBJ databases">
        <title>Isolation and identification of novel species under the genus Muribaculum.</title>
        <authorList>
            <person name="Miyake S."/>
            <person name="Ding Y."/>
            <person name="Low A."/>
            <person name="Soh M."/>
            <person name="Seedorf H."/>
        </authorList>
    </citation>
    <scope>NUCLEOTIDE SEQUENCE [LARGE SCALE GENOMIC DNA]</scope>
    <source>
        <strain evidence="3">H5</strain>
    </source>
</reference>
<feature type="domain" description="HipA N-terminal subdomain 1" evidence="1">
    <location>
        <begin position="4"/>
        <end position="103"/>
    </location>
</feature>
<dbReference type="KEGG" id="ddb:E7747_01305"/>
<proteinExistence type="predicted"/>